<feature type="domain" description="VWFA" evidence="2">
    <location>
        <begin position="62"/>
        <end position="256"/>
    </location>
</feature>
<reference evidence="3" key="1">
    <citation type="submission" date="2019-04" db="EMBL/GenBank/DDBJ databases">
        <title>Sequencing of skin fungus with MAO and IRED activity.</title>
        <authorList>
            <person name="Marsaioli A.J."/>
            <person name="Bonatto J.M.C."/>
            <person name="Reis Junior O."/>
        </authorList>
    </citation>
    <scope>NUCLEOTIDE SEQUENCE</scope>
    <source>
        <strain evidence="3">28M1</strain>
    </source>
</reference>
<protein>
    <recommendedName>
        <fullName evidence="2">VWFA domain-containing protein</fullName>
    </recommendedName>
</protein>
<dbReference type="PANTHER" id="PTHR34706">
    <property type="entry name" value="SLR1338 PROTEIN"/>
    <property type="match status" value="1"/>
</dbReference>
<dbReference type="EMBL" id="SWKV01000169">
    <property type="protein sequence ID" value="KAF3031282.1"/>
    <property type="molecule type" value="Genomic_DNA"/>
</dbReference>
<sequence length="276" mass="30444">MVSRPGRPARHTQTADMTPCVSQGDAPPAYSPDPTQNTQFAMSTSSSDSNADDKYAFLKSFDTIFLIDDSGSMRGDSWLETRKALEKITPICTERDADGIDIYFLNRPDSHTYRNVKAADTVISIFETVRPSGATPTGQQLQKFFTPYLQRYEKKPETEKPINVIVITDGEPSDDVAAPIIACAKTLDRLNAPAWQVGIQFFQVGTDLDARAALKELDDGLREASGDGELRDIVDTVPFTDGNDTELTGIGILKVVLGSVNRRLDRQAKELHRTQE</sequence>
<dbReference type="PANTHER" id="PTHR34706:SF1">
    <property type="entry name" value="VWFA DOMAIN-CONTAINING PROTEIN"/>
    <property type="match status" value="1"/>
</dbReference>
<dbReference type="PROSITE" id="PS50234">
    <property type="entry name" value="VWFA"/>
    <property type="match status" value="1"/>
</dbReference>
<dbReference type="SUPFAM" id="SSF53300">
    <property type="entry name" value="vWA-like"/>
    <property type="match status" value="1"/>
</dbReference>
<proteinExistence type="predicted"/>
<evidence type="ECO:0000313" key="4">
    <source>
        <dbReference type="Proteomes" id="UP000758155"/>
    </source>
</evidence>
<dbReference type="Pfam" id="PF00092">
    <property type="entry name" value="VWA"/>
    <property type="match status" value="1"/>
</dbReference>
<name>A0A9P4WFZ5_9PLEO</name>
<evidence type="ECO:0000313" key="3">
    <source>
        <dbReference type="EMBL" id="KAF3031282.1"/>
    </source>
</evidence>
<organism evidence="3 4">
    <name type="scientific">Didymella heteroderae</name>
    <dbReference type="NCBI Taxonomy" id="1769908"/>
    <lineage>
        <taxon>Eukaryota</taxon>
        <taxon>Fungi</taxon>
        <taxon>Dikarya</taxon>
        <taxon>Ascomycota</taxon>
        <taxon>Pezizomycotina</taxon>
        <taxon>Dothideomycetes</taxon>
        <taxon>Pleosporomycetidae</taxon>
        <taxon>Pleosporales</taxon>
        <taxon>Pleosporineae</taxon>
        <taxon>Didymellaceae</taxon>
        <taxon>Didymella</taxon>
    </lineage>
</organism>
<evidence type="ECO:0000259" key="2">
    <source>
        <dbReference type="PROSITE" id="PS50234"/>
    </source>
</evidence>
<feature type="region of interest" description="Disordered" evidence="1">
    <location>
        <begin position="1"/>
        <end position="49"/>
    </location>
</feature>
<gene>
    <name evidence="3" type="ORF">E8E12_001405</name>
</gene>
<comment type="caution">
    <text evidence="3">The sequence shown here is derived from an EMBL/GenBank/DDBJ whole genome shotgun (WGS) entry which is preliminary data.</text>
</comment>
<dbReference type="InterPro" id="IPR002035">
    <property type="entry name" value="VWF_A"/>
</dbReference>
<dbReference type="AlphaFoldDB" id="A0A9P4WFZ5"/>
<evidence type="ECO:0000256" key="1">
    <source>
        <dbReference type="SAM" id="MobiDB-lite"/>
    </source>
</evidence>
<dbReference type="Proteomes" id="UP000758155">
    <property type="component" value="Unassembled WGS sequence"/>
</dbReference>
<dbReference type="SMART" id="SM00327">
    <property type="entry name" value="VWA"/>
    <property type="match status" value="1"/>
</dbReference>
<dbReference type="OrthoDB" id="2142040at2759"/>
<dbReference type="Gene3D" id="3.40.50.410">
    <property type="entry name" value="von Willebrand factor, type A domain"/>
    <property type="match status" value="1"/>
</dbReference>
<feature type="compositionally biased region" description="Polar residues" evidence="1">
    <location>
        <begin position="33"/>
        <end position="49"/>
    </location>
</feature>
<keyword evidence="4" id="KW-1185">Reference proteome</keyword>
<dbReference type="InterPro" id="IPR036465">
    <property type="entry name" value="vWFA_dom_sf"/>
</dbReference>
<accession>A0A9P4WFZ5</accession>